<feature type="compositionally biased region" description="Low complexity" evidence="1">
    <location>
        <begin position="65"/>
        <end position="75"/>
    </location>
</feature>
<reference evidence="2 3" key="1">
    <citation type="journal article" date="2020" name="bioRxiv">
        <title>Whole genome comparisons of ergot fungi reveals the divergence and evolution of species within the genus Claviceps are the result of varying mechanisms driving genome evolution and host range expansion.</title>
        <authorList>
            <person name="Wyka S.A."/>
            <person name="Mondo S.J."/>
            <person name="Liu M."/>
            <person name="Dettman J."/>
            <person name="Nalam V."/>
            <person name="Broders K.D."/>
        </authorList>
    </citation>
    <scope>NUCLEOTIDE SEQUENCE [LARGE SCALE GENOMIC DNA]</scope>
    <source>
        <strain evidence="2 3">LM576</strain>
    </source>
</reference>
<comment type="caution">
    <text evidence="2">The sequence shown here is derived from an EMBL/GenBank/DDBJ whole genome shotgun (WGS) entry which is preliminary data.</text>
</comment>
<feature type="region of interest" description="Disordered" evidence="1">
    <location>
        <begin position="65"/>
        <end position="103"/>
    </location>
</feature>
<organism evidence="2 3">
    <name type="scientific">Claviceps humidiphila</name>
    <dbReference type="NCBI Taxonomy" id="1294629"/>
    <lineage>
        <taxon>Eukaryota</taxon>
        <taxon>Fungi</taxon>
        <taxon>Dikarya</taxon>
        <taxon>Ascomycota</taxon>
        <taxon>Pezizomycotina</taxon>
        <taxon>Sordariomycetes</taxon>
        <taxon>Hypocreomycetidae</taxon>
        <taxon>Hypocreales</taxon>
        <taxon>Clavicipitaceae</taxon>
        <taxon>Claviceps</taxon>
    </lineage>
</organism>
<keyword evidence="3" id="KW-1185">Reference proteome</keyword>
<evidence type="ECO:0000256" key="1">
    <source>
        <dbReference type="SAM" id="MobiDB-lite"/>
    </source>
</evidence>
<dbReference type="Proteomes" id="UP000732380">
    <property type="component" value="Unassembled WGS sequence"/>
</dbReference>
<accession>A0A9P7TS97</accession>
<sequence>MVQQLQHKVIQIQSQSLHIQHTDQQLQQANQQIQQKDESTYFMQYARNVRTAKLVLNGFENWHSTLSTSDTTGSTEADPGGGRENAALNPHPARVTRRWASAS</sequence>
<gene>
    <name evidence="2" type="ORF">E4U13_006564</name>
</gene>
<evidence type="ECO:0000313" key="2">
    <source>
        <dbReference type="EMBL" id="KAG6108213.1"/>
    </source>
</evidence>
<name>A0A9P7TS97_9HYPO</name>
<protein>
    <submittedName>
        <fullName evidence="2">Uncharacterized protein</fullName>
    </submittedName>
</protein>
<feature type="non-terminal residue" evidence="2">
    <location>
        <position position="103"/>
    </location>
</feature>
<dbReference type="AlphaFoldDB" id="A0A9P7TS97"/>
<proteinExistence type="predicted"/>
<evidence type="ECO:0000313" key="3">
    <source>
        <dbReference type="Proteomes" id="UP000732380"/>
    </source>
</evidence>
<dbReference type="EMBL" id="SRQM01000582">
    <property type="protein sequence ID" value="KAG6108213.1"/>
    <property type="molecule type" value="Genomic_DNA"/>
</dbReference>